<feature type="region of interest" description="Disordered" evidence="1">
    <location>
        <begin position="273"/>
        <end position="314"/>
    </location>
</feature>
<feature type="region of interest" description="Disordered" evidence="1">
    <location>
        <begin position="137"/>
        <end position="202"/>
    </location>
</feature>
<evidence type="ECO:0000256" key="1">
    <source>
        <dbReference type="SAM" id="MobiDB-lite"/>
    </source>
</evidence>
<feature type="compositionally biased region" description="Polar residues" evidence="1">
    <location>
        <begin position="33"/>
        <end position="56"/>
    </location>
</feature>
<feature type="compositionally biased region" description="Basic and acidic residues" evidence="1">
    <location>
        <begin position="70"/>
        <end position="102"/>
    </location>
</feature>
<reference evidence="2 3" key="1">
    <citation type="submission" date="2021-06" db="EMBL/GenBank/DDBJ databases">
        <authorList>
            <person name="Palmer J.M."/>
        </authorList>
    </citation>
    <scope>NUCLEOTIDE SEQUENCE [LARGE SCALE GENOMIC DNA]</scope>
    <source>
        <strain evidence="2 3">XC_2019</strain>
        <tissue evidence="2">Muscle</tissue>
    </source>
</reference>
<dbReference type="Proteomes" id="UP001434883">
    <property type="component" value="Unassembled WGS sequence"/>
</dbReference>
<proteinExistence type="predicted"/>
<accession>A0ABV0Q5J6</accession>
<keyword evidence="3" id="KW-1185">Reference proteome</keyword>
<protein>
    <submittedName>
        <fullName evidence="2">Uncharacterized protein</fullName>
    </submittedName>
</protein>
<sequence length="363" mass="39763">MPGRKMPSSGLEEFQEDGNSSGSEQKADPALPTPSTSQRSISSGKSVPNTASKSAPQPQPRARKMILQKPDSEEGHAGSDTEGKDGDHLEERVGRDTPWEQRYEKLWVEVEKKEVKSIFKSVAGELKERFGELFKSRCPAENPTEDAIPTSSPAHEDSSDEEEGEVIVRPAARARSTVLLTIPEQRESGQEESVAESPDNSLCEERLLDCDQVVSDGIVRHKSALLTADVADTASSQLTAEQKESEDDADHHTKPFSKDNSMTMFAADSAARLHEAGRSAEGSGDEVEESLVSELASRNRRLDVSNGEGHEEEDMTKFNPEVGMLGVVFKAKAQPKERYRKSASYTVASLVLLPLFTSFYSIH</sequence>
<gene>
    <name evidence="2" type="ORF">XENOCAPTIV_019999</name>
</gene>
<comment type="caution">
    <text evidence="2">The sequence shown here is derived from an EMBL/GenBank/DDBJ whole genome shotgun (WGS) entry which is preliminary data.</text>
</comment>
<feature type="region of interest" description="Disordered" evidence="1">
    <location>
        <begin position="236"/>
        <end position="261"/>
    </location>
</feature>
<dbReference type="EMBL" id="JAHRIN010000426">
    <property type="protein sequence ID" value="MEQ2191070.1"/>
    <property type="molecule type" value="Genomic_DNA"/>
</dbReference>
<organism evidence="2 3">
    <name type="scientific">Xenoophorus captivus</name>
    <dbReference type="NCBI Taxonomy" id="1517983"/>
    <lineage>
        <taxon>Eukaryota</taxon>
        <taxon>Metazoa</taxon>
        <taxon>Chordata</taxon>
        <taxon>Craniata</taxon>
        <taxon>Vertebrata</taxon>
        <taxon>Euteleostomi</taxon>
        <taxon>Actinopterygii</taxon>
        <taxon>Neopterygii</taxon>
        <taxon>Teleostei</taxon>
        <taxon>Neoteleostei</taxon>
        <taxon>Acanthomorphata</taxon>
        <taxon>Ovalentaria</taxon>
        <taxon>Atherinomorphae</taxon>
        <taxon>Cyprinodontiformes</taxon>
        <taxon>Goodeidae</taxon>
        <taxon>Xenoophorus</taxon>
    </lineage>
</organism>
<feature type="region of interest" description="Disordered" evidence="1">
    <location>
        <begin position="1"/>
        <end position="102"/>
    </location>
</feature>
<evidence type="ECO:0000313" key="2">
    <source>
        <dbReference type="EMBL" id="MEQ2191070.1"/>
    </source>
</evidence>
<name>A0ABV0Q5J6_9TELE</name>
<evidence type="ECO:0000313" key="3">
    <source>
        <dbReference type="Proteomes" id="UP001434883"/>
    </source>
</evidence>